<gene>
    <name evidence="3" type="primary">rimP</name>
    <name evidence="5" type="ORF">C7448_101586</name>
</gene>
<evidence type="ECO:0000256" key="2">
    <source>
        <dbReference type="ARBA" id="ARBA00022517"/>
    </source>
</evidence>
<dbReference type="EMBL" id="QUNS01000001">
    <property type="protein sequence ID" value="REH56546.1"/>
    <property type="molecule type" value="Genomic_DNA"/>
</dbReference>
<dbReference type="NCBIfam" id="NF002531">
    <property type="entry name" value="PRK02001.1"/>
    <property type="match status" value="1"/>
</dbReference>
<evidence type="ECO:0000256" key="3">
    <source>
        <dbReference type="HAMAP-Rule" id="MF_01077"/>
    </source>
</evidence>
<dbReference type="Proteomes" id="UP000256884">
    <property type="component" value="Unassembled WGS sequence"/>
</dbReference>
<evidence type="ECO:0000256" key="1">
    <source>
        <dbReference type="ARBA" id="ARBA00022490"/>
    </source>
</evidence>
<protein>
    <recommendedName>
        <fullName evidence="3">Ribosome maturation factor RimP</fullName>
    </recommendedName>
</protein>
<evidence type="ECO:0000313" key="6">
    <source>
        <dbReference type="Proteomes" id="UP000256884"/>
    </source>
</evidence>
<proteinExistence type="inferred from homology"/>
<reference evidence="5 6" key="1">
    <citation type="submission" date="2018-08" db="EMBL/GenBank/DDBJ databases">
        <title>Genomic Encyclopedia of Type Strains, Phase IV (KMG-IV): sequencing the most valuable type-strain genomes for metagenomic binning, comparative biology and taxonomic classification.</title>
        <authorList>
            <person name="Goeker M."/>
        </authorList>
    </citation>
    <scope>NUCLEOTIDE SEQUENCE [LARGE SCALE GENOMIC DNA]</scope>
    <source>
        <strain evidence="5 6">DSM 18841</strain>
    </source>
</reference>
<comment type="caution">
    <text evidence="5">The sequence shown here is derived from an EMBL/GenBank/DDBJ whole genome shotgun (WGS) entry which is preliminary data.</text>
</comment>
<evidence type="ECO:0000313" key="5">
    <source>
        <dbReference type="EMBL" id="REH56546.1"/>
    </source>
</evidence>
<comment type="function">
    <text evidence="3">Required for maturation of 30S ribosomal subunits.</text>
</comment>
<feature type="domain" description="Ribosome maturation factor RimP N-terminal" evidence="4">
    <location>
        <begin position="18"/>
        <end position="73"/>
    </location>
</feature>
<dbReference type="GO" id="GO:0005829">
    <property type="term" value="C:cytosol"/>
    <property type="evidence" value="ECO:0007669"/>
    <property type="project" value="TreeGrafter"/>
</dbReference>
<keyword evidence="1 3" id="KW-0963">Cytoplasm</keyword>
<evidence type="ECO:0000259" key="4">
    <source>
        <dbReference type="Pfam" id="PF02576"/>
    </source>
</evidence>
<sequence>MNQERVKELLQEALQENESLYLIDLQFLADNKIKVIVDGDSGVPLSECIRISRNIEHNLDREEEDFSLEVTTPDIAHPIAVKRQYKKNINRILKVKTATEEFEGTLTEVTEDTITLFWKAREPKPVGKGKHTVEKTKTLAYQDIKEAKVKIIF</sequence>
<dbReference type="RefSeq" id="WP_115899840.1">
    <property type="nucleotide sequence ID" value="NZ_QUNS01000001.1"/>
</dbReference>
<dbReference type="SUPFAM" id="SSF75420">
    <property type="entry name" value="YhbC-like, N-terminal domain"/>
    <property type="match status" value="1"/>
</dbReference>
<dbReference type="GO" id="GO:0000028">
    <property type="term" value="P:ribosomal small subunit assembly"/>
    <property type="evidence" value="ECO:0007669"/>
    <property type="project" value="TreeGrafter"/>
</dbReference>
<dbReference type="InterPro" id="IPR028989">
    <property type="entry name" value="RimP_N"/>
</dbReference>
<keyword evidence="2 3" id="KW-0690">Ribosome biogenesis</keyword>
<dbReference type="GO" id="GO:0006412">
    <property type="term" value="P:translation"/>
    <property type="evidence" value="ECO:0007669"/>
    <property type="project" value="TreeGrafter"/>
</dbReference>
<accession>A0A3E0ICS6</accession>
<comment type="similarity">
    <text evidence="3">Belongs to the RimP family.</text>
</comment>
<dbReference type="HAMAP" id="MF_01077">
    <property type="entry name" value="RimP"/>
    <property type="match status" value="1"/>
</dbReference>
<dbReference type="InterPro" id="IPR003728">
    <property type="entry name" value="Ribosome_maturation_RimP"/>
</dbReference>
<name>A0A3E0ICS6_9FLAO</name>
<dbReference type="PANTHER" id="PTHR33867:SF1">
    <property type="entry name" value="RIBOSOME MATURATION FACTOR RIMP"/>
    <property type="match status" value="1"/>
</dbReference>
<organism evidence="5 6">
    <name type="scientific">Tenacibaculum gallaicum</name>
    <dbReference type="NCBI Taxonomy" id="561505"/>
    <lineage>
        <taxon>Bacteria</taxon>
        <taxon>Pseudomonadati</taxon>
        <taxon>Bacteroidota</taxon>
        <taxon>Flavobacteriia</taxon>
        <taxon>Flavobacteriales</taxon>
        <taxon>Flavobacteriaceae</taxon>
        <taxon>Tenacibaculum</taxon>
    </lineage>
</organism>
<dbReference type="OrthoDB" id="9789702at2"/>
<dbReference type="AlphaFoldDB" id="A0A3E0ICS6"/>
<keyword evidence="6" id="KW-1185">Reference proteome</keyword>
<comment type="subcellular location">
    <subcellularLocation>
        <location evidence="3">Cytoplasm</location>
    </subcellularLocation>
</comment>
<dbReference type="Gene3D" id="3.30.300.70">
    <property type="entry name" value="RimP-like superfamily, N-terminal"/>
    <property type="match status" value="1"/>
</dbReference>
<dbReference type="InterPro" id="IPR035956">
    <property type="entry name" value="RimP_N_sf"/>
</dbReference>
<dbReference type="PANTHER" id="PTHR33867">
    <property type="entry name" value="RIBOSOME MATURATION FACTOR RIMP"/>
    <property type="match status" value="1"/>
</dbReference>
<dbReference type="Pfam" id="PF02576">
    <property type="entry name" value="RimP_N"/>
    <property type="match status" value="1"/>
</dbReference>